<dbReference type="InterPro" id="IPR050955">
    <property type="entry name" value="Plant_Biomass_Hydrol_Est"/>
</dbReference>
<dbReference type="SUPFAM" id="SSF53474">
    <property type="entry name" value="alpha/beta-Hydrolases"/>
    <property type="match status" value="2"/>
</dbReference>
<evidence type="ECO:0000256" key="1">
    <source>
        <dbReference type="ARBA" id="ARBA00022729"/>
    </source>
</evidence>
<comment type="caution">
    <text evidence="3">The sequence shown here is derived from an EMBL/GenBank/DDBJ whole genome shotgun (WGS) entry which is preliminary data.</text>
</comment>
<reference evidence="3 4" key="1">
    <citation type="submission" date="2019-07" db="EMBL/GenBank/DDBJ databases">
        <title>Caenimonas sedimenti sp. nov., isolated from activated sludge.</title>
        <authorList>
            <person name="Xu J."/>
        </authorList>
    </citation>
    <scope>NUCLEOTIDE SEQUENCE [LARGE SCALE GENOMIC DNA]</scope>
    <source>
        <strain evidence="3 4">HX-9-20</strain>
    </source>
</reference>
<sequence length="374" mass="39517">MTDATRLTRQGKLAEATRLIQRALQGLRAPKPATEQAEPRAANPAAPMAHVLPEVEDVAFRELPAQPDIARPEPEPAPADTVHRPGAFDSHVFISGGKSYNYRLFTPDAAAGTAQGPRPVLVLLHGCKQDAADFAAGTAMNVLAQEQQCIVVYPEQLRSANQMGCWNWFEPAHQRRGSGEPEMIASLARQVVEQHGGDAGRVYVAGLSAGGAMATIVAQLYPDVFAAVGVHSGLGPGSANDVVSAFAAMRKAQRKTGAPRQAAAALPTIVFHGSADKTVHPSNGSQIVQETVAALKSGGELKRVLTKSTEGDRAAMRTSYSRDDGTVMLEYWEVAAGPHAWSGGDAAGSYTDPSGPSASAAMLRFFLRHRRPAS</sequence>
<dbReference type="Proteomes" id="UP000318199">
    <property type="component" value="Unassembled WGS sequence"/>
</dbReference>
<dbReference type="PANTHER" id="PTHR43037">
    <property type="entry name" value="UNNAMED PRODUCT-RELATED"/>
    <property type="match status" value="1"/>
</dbReference>
<dbReference type="InterPro" id="IPR010126">
    <property type="entry name" value="Esterase_phb"/>
</dbReference>
<dbReference type="AlphaFoldDB" id="A0A562ZQR4"/>
<keyword evidence="4" id="KW-1185">Reference proteome</keyword>
<name>A0A562ZQR4_9BURK</name>
<evidence type="ECO:0000313" key="3">
    <source>
        <dbReference type="EMBL" id="TWO70514.1"/>
    </source>
</evidence>
<organism evidence="3 4">
    <name type="scientific">Caenimonas sedimenti</name>
    <dbReference type="NCBI Taxonomy" id="2596921"/>
    <lineage>
        <taxon>Bacteria</taxon>
        <taxon>Pseudomonadati</taxon>
        <taxon>Pseudomonadota</taxon>
        <taxon>Betaproteobacteria</taxon>
        <taxon>Burkholderiales</taxon>
        <taxon>Comamonadaceae</taxon>
        <taxon>Caenimonas</taxon>
    </lineage>
</organism>
<dbReference type="OrthoDB" id="9767239at2"/>
<keyword evidence="1" id="KW-0732">Signal</keyword>
<dbReference type="Pfam" id="PF10503">
    <property type="entry name" value="Esterase_PHB"/>
    <property type="match status" value="1"/>
</dbReference>
<dbReference type="NCBIfam" id="TIGR01840">
    <property type="entry name" value="esterase_phb"/>
    <property type="match status" value="1"/>
</dbReference>
<gene>
    <name evidence="3" type="ORF">FN976_15135</name>
</gene>
<dbReference type="GO" id="GO:0005576">
    <property type="term" value="C:extracellular region"/>
    <property type="evidence" value="ECO:0007669"/>
    <property type="project" value="InterPro"/>
</dbReference>
<protein>
    <submittedName>
        <fullName evidence="3">PHB depolymerase family esterase</fullName>
    </submittedName>
</protein>
<keyword evidence="2" id="KW-0378">Hydrolase</keyword>
<evidence type="ECO:0000313" key="4">
    <source>
        <dbReference type="Proteomes" id="UP000318199"/>
    </source>
</evidence>
<dbReference type="PANTHER" id="PTHR43037:SF1">
    <property type="entry name" value="BLL1128 PROTEIN"/>
    <property type="match status" value="1"/>
</dbReference>
<dbReference type="EMBL" id="VOBQ01000012">
    <property type="protein sequence ID" value="TWO70514.1"/>
    <property type="molecule type" value="Genomic_DNA"/>
</dbReference>
<dbReference type="InterPro" id="IPR029058">
    <property type="entry name" value="AB_hydrolase_fold"/>
</dbReference>
<dbReference type="Gene3D" id="3.40.50.1820">
    <property type="entry name" value="alpha/beta hydrolase"/>
    <property type="match status" value="1"/>
</dbReference>
<dbReference type="GO" id="GO:0016787">
    <property type="term" value="F:hydrolase activity"/>
    <property type="evidence" value="ECO:0007669"/>
    <property type="project" value="UniProtKB-KW"/>
</dbReference>
<evidence type="ECO:0000256" key="2">
    <source>
        <dbReference type="ARBA" id="ARBA00022801"/>
    </source>
</evidence>
<accession>A0A562ZQR4</accession>
<proteinExistence type="predicted"/>